<dbReference type="Pfam" id="PF09349">
    <property type="entry name" value="OHCU_decarbox"/>
    <property type="match status" value="1"/>
</dbReference>
<dbReference type="RefSeq" id="WP_273640778.1">
    <property type="nucleotide sequence ID" value="NZ_JAQQXP010000001.1"/>
</dbReference>
<evidence type="ECO:0000259" key="7">
    <source>
        <dbReference type="Pfam" id="PF09349"/>
    </source>
</evidence>
<keyword evidence="9" id="KW-1185">Reference proteome</keyword>
<comment type="pathway">
    <text evidence="2">Purine metabolism; urate degradation; (S)-allantoin from urate: step 3/3.</text>
</comment>
<dbReference type="InterPro" id="IPR017595">
    <property type="entry name" value="OHCU_decarboxylase-2"/>
</dbReference>
<dbReference type="Proteomes" id="UP001218788">
    <property type="component" value="Unassembled WGS sequence"/>
</dbReference>
<evidence type="ECO:0000256" key="1">
    <source>
        <dbReference type="ARBA" id="ARBA00001163"/>
    </source>
</evidence>
<dbReference type="InterPro" id="IPR018020">
    <property type="entry name" value="OHCU_decarboxylase"/>
</dbReference>
<dbReference type="PANTHER" id="PTHR43466">
    <property type="entry name" value="2-OXO-4-HYDROXY-4-CARBOXY-5-UREIDOIMIDAZOLINE DECARBOXYLASE-RELATED"/>
    <property type="match status" value="1"/>
</dbReference>
<proteinExistence type="predicted"/>
<name>A0ABT5L347_9ALTE</name>
<keyword evidence="6 8" id="KW-0456">Lyase</keyword>
<dbReference type="GO" id="GO:0051997">
    <property type="term" value="F:2-oxo-4-hydroxy-4-carboxy-5-ureidoimidazoline decarboxylase activity"/>
    <property type="evidence" value="ECO:0007669"/>
    <property type="project" value="UniProtKB-EC"/>
</dbReference>
<accession>A0ABT5L347</accession>
<dbReference type="SUPFAM" id="SSF158694">
    <property type="entry name" value="UraD-Like"/>
    <property type="match status" value="1"/>
</dbReference>
<dbReference type="NCBIfam" id="NF010372">
    <property type="entry name" value="PRK13798.1"/>
    <property type="match status" value="1"/>
</dbReference>
<organism evidence="8 9">
    <name type="scientific">Alteromonas gilva</name>
    <dbReference type="NCBI Taxonomy" id="2987522"/>
    <lineage>
        <taxon>Bacteria</taxon>
        <taxon>Pseudomonadati</taxon>
        <taxon>Pseudomonadota</taxon>
        <taxon>Gammaproteobacteria</taxon>
        <taxon>Alteromonadales</taxon>
        <taxon>Alteromonadaceae</taxon>
        <taxon>Alteromonas/Salinimonas group</taxon>
        <taxon>Alteromonas</taxon>
    </lineage>
</organism>
<gene>
    <name evidence="8" type="primary">uraD</name>
    <name evidence="8" type="ORF">OIK42_11880</name>
</gene>
<protein>
    <recommendedName>
        <fullName evidence="3">2-oxo-4-hydroxy-4-carboxy-5-ureidoimidazoline decarboxylase</fullName>
        <ecNumber evidence="3">4.1.1.97</ecNumber>
    </recommendedName>
</protein>
<evidence type="ECO:0000313" key="8">
    <source>
        <dbReference type="EMBL" id="MDC8831460.1"/>
    </source>
</evidence>
<dbReference type="InterPro" id="IPR036778">
    <property type="entry name" value="OHCU_decarboxylase_sf"/>
</dbReference>
<comment type="caution">
    <text evidence="8">The sequence shown here is derived from an EMBL/GenBank/DDBJ whole genome shotgun (WGS) entry which is preliminary data.</text>
</comment>
<comment type="catalytic activity">
    <reaction evidence="1">
        <text>5-hydroxy-2-oxo-4-ureido-2,5-dihydro-1H-imidazole-5-carboxylate + H(+) = (S)-allantoin + CO2</text>
        <dbReference type="Rhea" id="RHEA:26301"/>
        <dbReference type="ChEBI" id="CHEBI:15378"/>
        <dbReference type="ChEBI" id="CHEBI:15678"/>
        <dbReference type="ChEBI" id="CHEBI:16526"/>
        <dbReference type="ChEBI" id="CHEBI:58639"/>
        <dbReference type="EC" id="4.1.1.97"/>
    </reaction>
</comment>
<keyword evidence="4" id="KW-0659">Purine metabolism</keyword>
<dbReference type="Gene3D" id="1.10.3330.10">
    <property type="entry name" value="Oxo-4-hydroxy-4-carboxy-5-ureidoimidazoline decarboxylase"/>
    <property type="match status" value="1"/>
</dbReference>
<evidence type="ECO:0000256" key="3">
    <source>
        <dbReference type="ARBA" id="ARBA00012257"/>
    </source>
</evidence>
<keyword evidence="5" id="KW-0210">Decarboxylase</keyword>
<feature type="domain" description="Oxo-4-hydroxy-4-carboxy-5-ureidoimidazoline decarboxylase" evidence="7">
    <location>
        <begin position="7"/>
        <end position="162"/>
    </location>
</feature>
<evidence type="ECO:0000256" key="5">
    <source>
        <dbReference type="ARBA" id="ARBA00022793"/>
    </source>
</evidence>
<evidence type="ECO:0000256" key="6">
    <source>
        <dbReference type="ARBA" id="ARBA00023239"/>
    </source>
</evidence>
<evidence type="ECO:0000256" key="2">
    <source>
        <dbReference type="ARBA" id="ARBA00004754"/>
    </source>
</evidence>
<dbReference type="PANTHER" id="PTHR43466:SF1">
    <property type="entry name" value="2-OXO-4-HYDROXY-4-CARBOXY-5-UREIDOIMIDAZOLINE DECARBOXYLASE-RELATED"/>
    <property type="match status" value="1"/>
</dbReference>
<dbReference type="EMBL" id="JAQQXP010000001">
    <property type="protein sequence ID" value="MDC8831460.1"/>
    <property type="molecule type" value="Genomic_DNA"/>
</dbReference>
<reference evidence="8 9" key="1">
    <citation type="submission" date="2022-10" db="EMBL/GenBank/DDBJ databases">
        <title>Alteromonas sp. chi3 Genome sequencing.</title>
        <authorList>
            <person name="Park S."/>
        </authorList>
    </citation>
    <scope>NUCLEOTIDE SEQUENCE [LARGE SCALE GENOMIC DNA]</scope>
    <source>
        <strain evidence="9">chi3</strain>
    </source>
</reference>
<evidence type="ECO:0000313" key="9">
    <source>
        <dbReference type="Proteomes" id="UP001218788"/>
    </source>
</evidence>
<sequence>MTLDELNQLQEKQAGAFFEQTCAASRWVGAMVAKRPYRSEESLYKAAREVWETMGEADFREAFEAHPMIGDVNSLRAKFANTKATASAEQQGTSEASESTLRALHELNHRYVDRHGFIFIICATGLSADIMLDELRQRLPNDTATELANAAEQQIQITLLRLGKALNDTPSQGDFTS</sequence>
<evidence type="ECO:0000256" key="4">
    <source>
        <dbReference type="ARBA" id="ARBA00022631"/>
    </source>
</evidence>
<dbReference type="NCBIfam" id="TIGR03180">
    <property type="entry name" value="UraD_2"/>
    <property type="match status" value="1"/>
</dbReference>
<dbReference type="EC" id="4.1.1.97" evidence="3"/>